<evidence type="ECO:0000313" key="4">
    <source>
        <dbReference type="EMBL" id="GHE57084.1"/>
    </source>
</evidence>
<proteinExistence type="predicted"/>
<dbReference type="InterPro" id="IPR050769">
    <property type="entry name" value="NAT_camello-type"/>
</dbReference>
<protein>
    <submittedName>
        <fullName evidence="4">MarR family transcriptional regulator</fullName>
    </submittedName>
</protein>
<dbReference type="InterPro" id="IPR000182">
    <property type="entry name" value="GNAT_dom"/>
</dbReference>
<dbReference type="Pfam" id="PF00583">
    <property type="entry name" value="Acetyltransf_1"/>
    <property type="match status" value="1"/>
</dbReference>
<dbReference type="Gene3D" id="3.40.630.30">
    <property type="match status" value="1"/>
</dbReference>
<dbReference type="InterPro" id="IPR016181">
    <property type="entry name" value="Acyl_CoA_acyltransferase"/>
</dbReference>
<reference evidence="4" key="2">
    <citation type="submission" date="2020-09" db="EMBL/GenBank/DDBJ databases">
        <authorList>
            <person name="Sun Q."/>
            <person name="Ohkuma M."/>
        </authorList>
    </citation>
    <scope>NUCLEOTIDE SEQUENCE</scope>
    <source>
        <strain evidence="4">JCM 3302</strain>
    </source>
</reference>
<keyword evidence="1" id="KW-0808">Transferase</keyword>
<organism evidence="4 5">
    <name type="scientific">Streptomyces spiralis</name>
    <dbReference type="NCBI Taxonomy" id="66376"/>
    <lineage>
        <taxon>Bacteria</taxon>
        <taxon>Bacillati</taxon>
        <taxon>Actinomycetota</taxon>
        <taxon>Actinomycetes</taxon>
        <taxon>Kitasatosporales</taxon>
        <taxon>Streptomycetaceae</taxon>
        <taxon>Streptomyces</taxon>
    </lineage>
</organism>
<evidence type="ECO:0000256" key="1">
    <source>
        <dbReference type="ARBA" id="ARBA00022679"/>
    </source>
</evidence>
<dbReference type="GO" id="GO:0008080">
    <property type="term" value="F:N-acetyltransferase activity"/>
    <property type="evidence" value="ECO:0007669"/>
    <property type="project" value="InterPro"/>
</dbReference>
<evidence type="ECO:0000313" key="5">
    <source>
        <dbReference type="Proteomes" id="UP000641386"/>
    </source>
</evidence>
<feature type="domain" description="N-acetyltransferase" evidence="3">
    <location>
        <begin position="10"/>
        <end position="165"/>
    </location>
</feature>
<reference evidence="4" key="1">
    <citation type="journal article" date="2014" name="Int. J. Syst. Evol. Microbiol.">
        <title>Complete genome sequence of Corynebacterium casei LMG S-19264T (=DSM 44701T), isolated from a smear-ripened cheese.</title>
        <authorList>
            <consortium name="US DOE Joint Genome Institute (JGI-PGF)"/>
            <person name="Walter F."/>
            <person name="Albersmeier A."/>
            <person name="Kalinowski J."/>
            <person name="Ruckert C."/>
        </authorList>
    </citation>
    <scope>NUCLEOTIDE SEQUENCE</scope>
    <source>
        <strain evidence="4">JCM 3302</strain>
    </source>
</reference>
<keyword evidence="5" id="KW-1185">Reference proteome</keyword>
<dbReference type="SUPFAM" id="SSF55729">
    <property type="entry name" value="Acyl-CoA N-acyltransferases (Nat)"/>
    <property type="match status" value="1"/>
</dbReference>
<dbReference type="AlphaFoldDB" id="A0A918ZL24"/>
<name>A0A918ZL24_9ACTN</name>
<accession>A0A918ZL24</accession>
<dbReference type="PROSITE" id="PS51186">
    <property type="entry name" value="GNAT"/>
    <property type="match status" value="1"/>
</dbReference>
<dbReference type="CDD" id="cd04301">
    <property type="entry name" value="NAT_SF"/>
    <property type="match status" value="1"/>
</dbReference>
<sequence>MPQQDHRAHVTVRRADRPGDLGWVVMAHGEVYDEQFGWNTDFEVLVARIVADYAAGHDPAREAGWIAEVGGERAGCVFLVAGDEPGVAKLRILLVTPAARGLGVGSRLVGECLAFAREAGYRQVTLWTNDVLVSARRIYQGHGFTLVDEEPHHSFGHDLVGQNWTLDLHAGPAGDAAGPLGDGARGSTLEVSAGHGGDGSHRGVGR</sequence>
<dbReference type="RefSeq" id="WP_189896257.1">
    <property type="nucleotide sequence ID" value="NZ_BNBC01000002.1"/>
</dbReference>
<dbReference type="Proteomes" id="UP000641386">
    <property type="component" value="Unassembled WGS sequence"/>
</dbReference>
<feature type="region of interest" description="Disordered" evidence="2">
    <location>
        <begin position="175"/>
        <end position="206"/>
    </location>
</feature>
<gene>
    <name evidence="4" type="ORF">GCM10014715_07690</name>
</gene>
<dbReference type="EMBL" id="BNBC01000002">
    <property type="protein sequence ID" value="GHE57084.1"/>
    <property type="molecule type" value="Genomic_DNA"/>
</dbReference>
<dbReference type="PANTHER" id="PTHR13947:SF37">
    <property type="entry name" value="LD18367P"/>
    <property type="match status" value="1"/>
</dbReference>
<evidence type="ECO:0000256" key="2">
    <source>
        <dbReference type="SAM" id="MobiDB-lite"/>
    </source>
</evidence>
<evidence type="ECO:0000259" key="3">
    <source>
        <dbReference type="PROSITE" id="PS51186"/>
    </source>
</evidence>
<comment type="caution">
    <text evidence="4">The sequence shown here is derived from an EMBL/GenBank/DDBJ whole genome shotgun (WGS) entry which is preliminary data.</text>
</comment>
<dbReference type="PANTHER" id="PTHR13947">
    <property type="entry name" value="GNAT FAMILY N-ACETYLTRANSFERASE"/>
    <property type="match status" value="1"/>
</dbReference>